<name>X1L0E6_9ZZZZ</name>
<dbReference type="AlphaFoldDB" id="X1L0E6"/>
<accession>X1L0E6</accession>
<dbReference type="EMBL" id="BARU01041376">
    <property type="protein sequence ID" value="GAH87653.1"/>
    <property type="molecule type" value="Genomic_DNA"/>
</dbReference>
<gene>
    <name evidence="1" type="ORF">S03H2_63809</name>
</gene>
<sequence>MKPEKAIEILVHYDDPLRQFTIKETKEAAKLGIEALKRVDDQRNGKVLPFDRWLPGETEGG</sequence>
<evidence type="ECO:0000313" key="1">
    <source>
        <dbReference type="EMBL" id="GAH87653.1"/>
    </source>
</evidence>
<reference evidence="1" key="1">
    <citation type="journal article" date="2014" name="Front. Microbiol.">
        <title>High frequency of phylogenetically diverse reductive dehalogenase-homologous genes in deep subseafloor sedimentary metagenomes.</title>
        <authorList>
            <person name="Kawai M."/>
            <person name="Futagami T."/>
            <person name="Toyoda A."/>
            <person name="Takaki Y."/>
            <person name="Nishi S."/>
            <person name="Hori S."/>
            <person name="Arai W."/>
            <person name="Tsubouchi T."/>
            <person name="Morono Y."/>
            <person name="Uchiyama I."/>
            <person name="Ito T."/>
            <person name="Fujiyama A."/>
            <person name="Inagaki F."/>
            <person name="Takami H."/>
        </authorList>
    </citation>
    <scope>NUCLEOTIDE SEQUENCE</scope>
    <source>
        <strain evidence="1">Expedition CK06-06</strain>
    </source>
</reference>
<protein>
    <submittedName>
        <fullName evidence="1">Uncharacterized protein</fullName>
    </submittedName>
</protein>
<comment type="caution">
    <text evidence="1">The sequence shown here is derived from an EMBL/GenBank/DDBJ whole genome shotgun (WGS) entry which is preliminary data.</text>
</comment>
<proteinExistence type="predicted"/>
<organism evidence="1">
    <name type="scientific">marine sediment metagenome</name>
    <dbReference type="NCBI Taxonomy" id="412755"/>
    <lineage>
        <taxon>unclassified sequences</taxon>
        <taxon>metagenomes</taxon>
        <taxon>ecological metagenomes</taxon>
    </lineage>
</organism>